<dbReference type="GO" id="GO:0016020">
    <property type="term" value="C:membrane"/>
    <property type="evidence" value="ECO:0007669"/>
    <property type="project" value="UniProtKB-SubCell"/>
</dbReference>
<evidence type="ECO:0000313" key="8">
    <source>
        <dbReference type="Proteomes" id="UP000615234"/>
    </source>
</evidence>
<evidence type="ECO:0000256" key="5">
    <source>
        <dbReference type="SAM" id="Phobius"/>
    </source>
</evidence>
<evidence type="ECO:0000259" key="6">
    <source>
        <dbReference type="Pfam" id="PF12698"/>
    </source>
</evidence>
<keyword evidence="8" id="KW-1185">Reference proteome</keyword>
<gene>
    <name evidence="7" type="ORF">H8S09_07445</name>
</gene>
<feature type="transmembrane region" description="Helical" evidence="5">
    <location>
        <begin position="209"/>
        <end position="232"/>
    </location>
</feature>
<keyword evidence="2 5" id="KW-0812">Transmembrane</keyword>
<dbReference type="Proteomes" id="UP000615234">
    <property type="component" value="Unassembled WGS sequence"/>
</dbReference>
<evidence type="ECO:0000256" key="1">
    <source>
        <dbReference type="ARBA" id="ARBA00004141"/>
    </source>
</evidence>
<sequence length="372" mass="41654">MFFRLFLTDLKRIKQRFLPLVLITLILAVGLSVVVLLSNRLLYNEQTIEPVNVGLVADASSPYAKMAYSMVSEMDSYRATCHFIEIASEDHGRQMLANDQIKALIIIPDNIINSIIYGEDNPITVIYKQDGTLETYTLNEVFKSTSSMLATAQAATTIIYQGAYQMGLPDTALDQIATDADNLYMDYVLSRTELYIREDLQLTGAYTPYQYYIVSGLLLLLFFSGIVFLSFIKGNSDTLRLRLKLHGITGAHIIISQYLTLTITLFMIYTILFFSCMTGGTIGHFAPLQFHISGFFAGILAILFIGFVILLIGYLPTGYSGACLLLFLTAFLLAYIGGGIVPVRLLPDFIQNFAEHTPYYQLLNHLCNGFYH</sequence>
<dbReference type="RefSeq" id="WP_118484462.1">
    <property type="nucleotide sequence ID" value="NZ_JACOOX010000004.1"/>
</dbReference>
<organism evidence="7 8">
    <name type="scientific">Coprococcus hominis</name>
    <name type="common">ex Liu et al. 2022</name>
    <dbReference type="NCBI Taxonomy" id="2763039"/>
    <lineage>
        <taxon>Bacteria</taxon>
        <taxon>Bacillati</taxon>
        <taxon>Bacillota</taxon>
        <taxon>Clostridia</taxon>
        <taxon>Lachnospirales</taxon>
        <taxon>Lachnospiraceae</taxon>
        <taxon>Coprococcus</taxon>
    </lineage>
</organism>
<feature type="domain" description="ABC-2 type transporter transmembrane" evidence="6">
    <location>
        <begin position="23"/>
        <end position="362"/>
    </location>
</feature>
<accession>A0A8I0DS37</accession>
<feature type="transmembrane region" description="Helical" evidence="5">
    <location>
        <begin position="253"/>
        <end position="274"/>
    </location>
</feature>
<evidence type="ECO:0000313" key="7">
    <source>
        <dbReference type="EMBL" id="MBC5662723.1"/>
    </source>
</evidence>
<reference evidence="7 8" key="1">
    <citation type="submission" date="2020-08" db="EMBL/GenBank/DDBJ databases">
        <title>Genome public.</title>
        <authorList>
            <person name="Liu C."/>
            <person name="Sun Q."/>
        </authorList>
    </citation>
    <scope>NUCLEOTIDE SEQUENCE [LARGE SCALE GENOMIC DNA]</scope>
    <source>
        <strain evidence="7 8">NSJ-10</strain>
    </source>
</reference>
<feature type="transmembrane region" description="Helical" evidence="5">
    <location>
        <begin position="322"/>
        <end position="343"/>
    </location>
</feature>
<evidence type="ECO:0000256" key="3">
    <source>
        <dbReference type="ARBA" id="ARBA00022989"/>
    </source>
</evidence>
<name>A0A8I0DS37_9FIRM</name>
<dbReference type="InterPro" id="IPR013525">
    <property type="entry name" value="ABC2_TM"/>
</dbReference>
<feature type="transmembrane region" description="Helical" evidence="5">
    <location>
        <begin position="20"/>
        <end position="43"/>
    </location>
</feature>
<feature type="transmembrane region" description="Helical" evidence="5">
    <location>
        <begin position="294"/>
        <end position="315"/>
    </location>
</feature>
<dbReference type="AlphaFoldDB" id="A0A8I0DS37"/>
<evidence type="ECO:0000256" key="2">
    <source>
        <dbReference type="ARBA" id="ARBA00022692"/>
    </source>
</evidence>
<keyword evidence="3 5" id="KW-1133">Transmembrane helix</keyword>
<evidence type="ECO:0000256" key="4">
    <source>
        <dbReference type="ARBA" id="ARBA00023136"/>
    </source>
</evidence>
<dbReference type="Pfam" id="PF12698">
    <property type="entry name" value="ABC2_membrane_3"/>
    <property type="match status" value="1"/>
</dbReference>
<comment type="subcellular location">
    <subcellularLocation>
        <location evidence="1">Membrane</location>
        <topology evidence="1">Multi-pass membrane protein</topology>
    </subcellularLocation>
</comment>
<proteinExistence type="predicted"/>
<keyword evidence="4 5" id="KW-0472">Membrane</keyword>
<protein>
    <submittedName>
        <fullName evidence="7">ABC transporter permease</fullName>
    </submittedName>
</protein>
<dbReference type="EMBL" id="JACOOX010000004">
    <property type="protein sequence ID" value="MBC5662723.1"/>
    <property type="molecule type" value="Genomic_DNA"/>
</dbReference>
<comment type="caution">
    <text evidence="7">The sequence shown here is derived from an EMBL/GenBank/DDBJ whole genome shotgun (WGS) entry which is preliminary data.</text>
</comment>
<dbReference type="GO" id="GO:0140359">
    <property type="term" value="F:ABC-type transporter activity"/>
    <property type="evidence" value="ECO:0007669"/>
    <property type="project" value="InterPro"/>
</dbReference>
<dbReference type="Gene3D" id="3.40.1710.10">
    <property type="entry name" value="abc type-2 transporter like domain"/>
    <property type="match status" value="1"/>
</dbReference>